<feature type="active site" description="Charge relay system" evidence="1">
    <location>
        <position position="416"/>
    </location>
</feature>
<name>A0A3M9ND91_9BACT</name>
<dbReference type="PANTHER" id="PTHR40111:SF1">
    <property type="entry name" value="CEPHALOSPORIN-C DEACETYLASE"/>
    <property type="match status" value="1"/>
</dbReference>
<dbReference type="OrthoDB" id="3668964at2"/>
<organism evidence="4 5">
    <name type="scientific">Hanamia caeni</name>
    <dbReference type="NCBI Taxonomy" id="2294116"/>
    <lineage>
        <taxon>Bacteria</taxon>
        <taxon>Pseudomonadati</taxon>
        <taxon>Bacteroidota</taxon>
        <taxon>Chitinophagia</taxon>
        <taxon>Chitinophagales</taxon>
        <taxon>Chitinophagaceae</taxon>
        <taxon>Hanamia</taxon>
    </lineage>
</organism>
<comment type="caution">
    <text evidence="4">The sequence shown here is derived from an EMBL/GenBank/DDBJ whole genome shotgun (WGS) entry which is preliminary data.</text>
</comment>
<dbReference type="Pfam" id="PF05448">
    <property type="entry name" value="AXE1"/>
    <property type="match status" value="1"/>
</dbReference>
<keyword evidence="2" id="KW-0732">Signal</keyword>
<dbReference type="EMBL" id="RJJR01000009">
    <property type="protein sequence ID" value="RNI35792.1"/>
    <property type="molecule type" value="Genomic_DNA"/>
</dbReference>
<feature type="active site" description="Charge relay system" evidence="1">
    <location>
        <position position="387"/>
    </location>
</feature>
<evidence type="ECO:0000313" key="5">
    <source>
        <dbReference type="Proteomes" id="UP000267223"/>
    </source>
</evidence>
<feature type="domain" description="Acetyl xylan esterase" evidence="3">
    <location>
        <begin position="136"/>
        <end position="430"/>
    </location>
</feature>
<reference evidence="4 5" key="1">
    <citation type="submission" date="2018-11" db="EMBL/GenBank/DDBJ databases">
        <title>Draft genome sequence of Ferruginibacter sp. BO-59.</title>
        <authorList>
            <person name="Im W.T."/>
        </authorList>
    </citation>
    <scope>NUCLEOTIDE SEQUENCE [LARGE SCALE GENOMIC DNA]</scope>
    <source>
        <strain evidence="4 5">BO-59</strain>
    </source>
</reference>
<evidence type="ECO:0000256" key="1">
    <source>
        <dbReference type="PIRSR" id="PIRSR639069-1"/>
    </source>
</evidence>
<dbReference type="PANTHER" id="PTHR40111">
    <property type="entry name" value="CEPHALOSPORIN-C DEACETYLASE"/>
    <property type="match status" value="1"/>
</dbReference>
<dbReference type="SUPFAM" id="SSF53474">
    <property type="entry name" value="alpha/beta-Hydrolases"/>
    <property type="match status" value="1"/>
</dbReference>
<sequence>MLKNYKKLLFGFSFLLLAGTIHRGIAQTNQDAVSIKVTLNHSDWKYKVGEKAIFSIEVFQKGQLIKNVPLHLEIGKEKMKPSIVENFSTTNNKKIINGGTLLEPGFLRCVVTATIDGKKYRALATAAFSPENIKAFAKTPDDFLTFWADARKEQLKIPLDRKMILLPERCDSLINVYEVSVQNNRSGSRIYGILCVPRKPGQYPALLKVPGAGARPYYGDTALAHKGIITFEIGIHGVTVTQPNQFYYDLAFGPLYNYYFQNLDNRDTYYYNRVYLGCLRAVDLLASLPEVDTSRIAVYGGSQGGALSIVTAALDHRIKYIAAFYFALSDVTGYLHGRAGGWPHMFSPDNIKSMGSKEKIKVSAYYDVANFAKLINIPGIYGWGFNDEVCPPTSIYAAYNNIHAPKETVITKESGHWLTAEEASKSTAWLMQKLQAK</sequence>
<feature type="active site" description="Nucleophile" evidence="1">
    <location>
        <position position="302"/>
    </location>
</feature>
<dbReference type="GO" id="GO:0005976">
    <property type="term" value="P:polysaccharide metabolic process"/>
    <property type="evidence" value="ECO:0007669"/>
    <property type="project" value="TreeGrafter"/>
</dbReference>
<evidence type="ECO:0000259" key="3">
    <source>
        <dbReference type="Pfam" id="PF05448"/>
    </source>
</evidence>
<dbReference type="InterPro" id="IPR039069">
    <property type="entry name" value="CE7"/>
</dbReference>
<evidence type="ECO:0000256" key="2">
    <source>
        <dbReference type="SAM" id="SignalP"/>
    </source>
</evidence>
<dbReference type="Gene3D" id="3.40.50.1820">
    <property type="entry name" value="alpha/beta hydrolase"/>
    <property type="match status" value="1"/>
</dbReference>
<gene>
    <name evidence="4" type="ORF">EFY79_12625</name>
</gene>
<dbReference type="AlphaFoldDB" id="A0A3M9ND91"/>
<dbReference type="InterPro" id="IPR008391">
    <property type="entry name" value="AXE1_dom"/>
</dbReference>
<proteinExistence type="predicted"/>
<dbReference type="GO" id="GO:0052689">
    <property type="term" value="F:carboxylic ester hydrolase activity"/>
    <property type="evidence" value="ECO:0007669"/>
    <property type="project" value="TreeGrafter"/>
</dbReference>
<keyword evidence="5" id="KW-1185">Reference proteome</keyword>
<protein>
    <submittedName>
        <fullName evidence="4">Acetylxylan esterase</fullName>
    </submittedName>
</protein>
<dbReference type="Proteomes" id="UP000267223">
    <property type="component" value="Unassembled WGS sequence"/>
</dbReference>
<dbReference type="RefSeq" id="WP_123121072.1">
    <property type="nucleotide sequence ID" value="NZ_RJJR01000009.1"/>
</dbReference>
<accession>A0A3M9ND91</accession>
<dbReference type="InterPro" id="IPR029058">
    <property type="entry name" value="AB_hydrolase_fold"/>
</dbReference>
<feature type="chain" id="PRO_5018175741" evidence="2">
    <location>
        <begin position="24"/>
        <end position="437"/>
    </location>
</feature>
<evidence type="ECO:0000313" key="4">
    <source>
        <dbReference type="EMBL" id="RNI35792.1"/>
    </source>
</evidence>
<feature type="signal peptide" evidence="2">
    <location>
        <begin position="1"/>
        <end position="23"/>
    </location>
</feature>